<reference evidence="1 2" key="1">
    <citation type="submission" date="2021-06" db="EMBL/GenBank/DDBJ databases">
        <title>Caerostris extrusa draft genome.</title>
        <authorList>
            <person name="Kono N."/>
            <person name="Arakawa K."/>
        </authorList>
    </citation>
    <scope>NUCLEOTIDE SEQUENCE [LARGE SCALE GENOMIC DNA]</scope>
</reference>
<organism evidence="1 2">
    <name type="scientific">Caerostris extrusa</name>
    <name type="common">Bark spider</name>
    <name type="synonym">Caerostris bankana</name>
    <dbReference type="NCBI Taxonomy" id="172846"/>
    <lineage>
        <taxon>Eukaryota</taxon>
        <taxon>Metazoa</taxon>
        <taxon>Ecdysozoa</taxon>
        <taxon>Arthropoda</taxon>
        <taxon>Chelicerata</taxon>
        <taxon>Arachnida</taxon>
        <taxon>Araneae</taxon>
        <taxon>Araneomorphae</taxon>
        <taxon>Entelegynae</taxon>
        <taxon>Araneoidea</taxon>
        <taxon>Araneidae</taxon>
        <taxon>Caerostris</taxon>
    </lineage>
</organism>
<evidence type="ECO:0000313" key="2">
    <source>
        <dbReference type="Proteomes" id="UP001054945"/>
    </source>
</evidence>
<dbReference type="Proteomes" id="UP001054945">
    <property type="component" value="Unassembled WGS sequence"/>
</dbReference>
<protein>
    <submittedName>
        <fullName evidence="1">Uncharacterized protein</fullName>
    </submittedName>
</protein>
<dbReference type="AlphaFoldDB" id="A0AAV4RVW8"/>
<gene>
    <name evidence="1" type="ORF">CEXT_236401</name>
</gene>
<keyword evidence="2" id="KW-1185">Reference proteome</keyword>
<dbReference type="EMBL" id="BPLR01008599">
    <property type="protein sequence ID" value="GIY25890.1"/>
    <property type="molecule type" value="Genomic_DNA"/>
</dbReference>
<accession>A0AAV4RVW8</accession>
<comment type="caution">
    <text evidence="1">The sequence shown here is derived from an EMBL/GenBank/DDBJ whole genome shotgun (WGS) entry which is preliminary data.</text>
</comment>
<sequence length="101" mass="11229">MGASESKRFHLSTGMLFLGKSEREAPRKCHQLSQFSQPPHLWKVGGRGRDRGEGCATCGAWVESDASRSEDVMCGKATSGFQRICVSNLLLLIFFSITMMW</sequence>
<evidence type="ECO:0000313" key="1">
    <source>
        <dbReference type="EMBL" id="GIY25890.1"/>
    </source>
</evidence>
<proteinExistence type="predicted"/>
<name>A0AAV4RVW8_CAEEX</name>